<dbReference type="GO" id="GO:0005975">
    <property type="term" value="P:carbohydrate metabolic process"/>
    <property type="evidence" value="ECO:0007669"/>
    <property type="project" value="InterPro"/>
</dbReference>
<evidence type="ECO:0000256" key="4">
    <source>
        <dbReference type="ARBA" id="ARBA00022723"/>
    </source>
</evidence>
<evidence type="ECO:0000259" key="11">
    <source>
        <dbReference type="Pfam" id="PF02880"/>
    </source>
</evidence>
<evidence type="ECO:0000259" key="10">
    <source>
        <dbReference type="Pfam" id="PF02879"/>
    </source>
</evidence>
<proteinExistence type="inferred from homology"/>
<dbReference type="InterPro" id="IPR005844">
    <property type="entry name" value="A-D-PHexomutase_a/b/a-I"/>
</dbReference>
<keyword evidence="3" id="KW-0597">Phosphoprotein</keyword>
<dbReference type="PRINTS" id="PR00509">
    <property type="entry name" value="PGMPMM"/>
</dbReference>
<evidence type="ECO:0000256" key="5">
    <source>
        <dbReference type="ARBA" id="ARBA00022842"/>
    </source>
</evidence>
<dbReference type="EMBL" id="CP049865">
    <property type="protein sequence ID" value="QIK73716.1"/>
    <property type="molecule type" value="Genomic_DNA"/>
</dbReference>
<comment type="cofactor">
    <cofactor evidence="1">
        <name>Mg(2+)</name>
        <dbReference type="ChEBI" id="CHEBI:18420"/>
    </cofactor>
</comment>
<dbReference type="InterPro" id="IPR005845">
    <property type="entry name" value="A-D-PHexomutase_a/b/a-II"/>
</dbReference>
<evidence type="ECO:0000256" key="1">
    <source>
        <dbReference type="ARBA" id="ARBA00001946"/>
    </source>
</evidence>
<dbReference type="InterPro" id="IPR005843">
    <property type="entry name" value="A-D-PHexomutase_C"/>
</dbReference>
<evidence type="ECO:0000259" key="9">
    <source>
        <dbReference type="Pfam" id="PF02878"/>
    </source>
</evidence>
<dbReference type="GO" id="GO:0000287">
    <property type="term" value="F:magnesium ion binding"/>
    <property type="evidence" value="ECO:0007669"/>
    <property type="project" value="InterPro"/>
</dbReference>
<evidence type="ECO:0000256" key="7">
    <source>
        <dbReference type="RuleBase" id="RU004326"/>
    </source>
</evidence>
<keyword evidence="4 7" id="KW-0479">Metal-binding</keyword>
<evidence type="ECO:0000313" key="13">
    <source>
        <dbReference type="Proteomes" id="UP000501058"/>
    </source>
</evidence>
<comment type="similarity">
    <text evidence="2 7">Belongs to the phosphohexose mutase family.</text>
</comment>
<sequence length="471" mass="51721">MINFGTGGWREIIGDGFTRANVRLIIQALCDRMAAEGVADRGVVVGHDRRFLSEEASRWAVEVFLGNGVPVTLIARAAPTPMFMWTVRDKDCAYGVAITASHNPALYNGIKIFTEGGRDAEVAVTDAVADRANALTDAQVRAVAPDEVDGHPLLTLQTSLNWYLDSIIDKLDMETIRHRHLHIVLDPMFGVAQTSLQTVLMTARCQVDVINDRHDALFGGRLPSPTAATLEPLRQAVLERRADLGIATDGDADRLGIIDDEGHFLHPNQILVLLYDYLLTGKGWTGPAVRNMSTTHLLDRVAEAHGEVCHEVPVGFKWISSKMTETDAVIGGESSGGLTVRGHIAGKDGVYAGSLLVEMVAASGKKLSELYADILDKYGRLEMTEDAYHFEGERKADLERRVFVDRDLPDFGLEVERIGWEDGCKVYFANGGWVTIRFSGTEPVLRVFCEMPTLEEAERVSRRVASHLGLA</sequence>
<keyword evidence="5 7" id="KW-0460">Magnesium</keyword>
<protein>
    <submittedName>
        <fullName evidence="12">Phosphoglucomutase/phosphomannomutase family protein</fullName>
    </submittedName>
</protein>
<dbReference type="SUPFAM" id="SSF55957">
    <property type="entry name" value="Phosphoglucomutase, C-terminal domain"/>
    <property type="match status" value="1"/>
</dbReference>
<evidence type="ECO:0000256" key="2">
    <source>
        <dbReference type="ARBA" id="ARBA00010231"/>
    </source>
</evidence>
<evidence type="ECO:0000259" key="8">
    <source>
        <dbReference type="Pfam" id="PF00408"/>
    </source>
</evidence>
<evidence type="ECO:0000313" key="12">
    <source>
        <dbReference type="EMBL" id="QIK73716.1"/>
    </source>
</evidence>
<feature type="domain" description="Alpha-D-phosphohexomutase C-terminal" evidence="8">
    <location>
        <begin position="421"/>
        <end position="465"/>
    </location>
</feature>
<dbReference type="Pfam" id="PF00408">
    <property type="entry name" value="PGM_PMM_IV"/>
    <property type="match status" value="1"/>
</dbReference>
<dbReference type="PROSITE" id="PS00710">
    <property type="entry name" value="PGM_PMM"/>
    <property type="match status" value="1"/>
</dbReference>
<accession>A0A6G7YAK6</accession>
<evidence type="ECO:0000256" key="3">
    <source>
        <dbReference type="ARBA" id="ARBA00022553"/>
    </source>
</evidence>
<dbReference type="SUPFAM" id="SSF53738">
    <property type="entry name" value="Phosphoglucomutase, first 3 domains"/>
    <property type="match status" value="2"/>
</dbReference>
<dbReference type="GO" id="GO:0006166">
    <property type="term" value="P:purine ribonucleoside salvage"/>
    <property type="evidence" value="ECO:0007669"/>
    <property type="project" value="TreeGrafter"/>
</dbReference>
<organism evidence="12 13">
    <name type="scientific">Propioniciclava coleopterorum</name>
    <dbReference type="NCBI Taxonomy" id="2714937"/>
    <lineage>
        <taxon>Bacteria</taxon>
        <taxon>Bacillati</taxon>
        <taxon>Actinomycetota</taxon>
        <taxon>Actinomycetes</taxon>
        <taxon>Propionibacteriales</taxon>
        <taxon>Propionibacteriaceae</taxon>
        <taxon>Propioniciclava</taxon>
    </lineage>
</organism>
<dbReference type="InterPro" id="IPR005841">
    <property type="entry name" value="Alpha-D-phosphohexomutase_SF"/>
</dbReference>
<dbReference type="Pfam" id="PF02878">
    <property type="entry name" value="PGM_PMM_I"/>
    <property type="match status" value="1"/>
</dbReference>
<dbReference type="InterPro" id="IPR005846">
    <property type="entry name" value="A-D-PHexomutase_a/b/a-III"/>
</dbReference>
<reference evidence="12 13" key="1">
    <citation type="submission" date="2020-03" db="EMBL/GenBank/DDBJ databases">
        <title>Propioniciclava sp. nov., isolated from Hydrophilus acuminatus.</title>
        <authorList>
            <person name="Hyun D.-W."/>
            <person name="Bae J.-W."/>
        </authorList>
    </citation>
    <scope>NUCLEOTIDE SEQUENCE [LARGE SCALE GENOMIC DNA]</scope>
    <source>
        <strain evidence="12 13">HDW11</strain>
    </source>
</reference>
<dbReference type="CDD" id="cd05800">
    <property type="entry name" value="PGM_like2"/>
    <property type="match status" value="1"/>
</dbReference>
<dbReference type="Gene3D" id="3.30.310.50">
    <property type="entry name" value="Alpha-D-phosphohexomutase, C-terminal domain"/>
    <property type="match status" value="1"/>
</dbReference>
<dbReference type="InterPro" id="IPR036900">
    <property type="entry name" value="A-D-PHexomutase_C_sf"/>
</dbReference>
<evidence type="ECO:0000256" key="6">
    <source>
        <dbReference type="ARBA" id="ARBA00023235"/>
    </source>
</evidence>
<dbReference type="InterPro" id="IPR016055">
    <property type="entry name" value="A-D-PHexomutase_a/b/a-I/II/III"/>
</dbReference>
<keyword evidence="6" id="KW-0413">Isomerase</keyword>
<dbReference type="Pfam" id="PF02879">
    <property type="entry name" value="PGM_PMM_II"/>
    <property type="match status" value="1"/>
</dbReference>
<feature type="domain" description="Alpha-D-phosphohexomutase alpha/beta/alpha" evidence="10">
    <location>
        <begin position="163"/>
        <end position="262"/>
    </location>
</feature>
<dbReference type="PANTHER" id="PTHR45745">
    <property type="entry name" value="PHOSPHOMANNOMUTASE 45A"/>
    <property type="match status" value="1"/>
</dbReference>
<keyword evidence="13" id="KW-1185">Reference proteome</keyword>
<feature type="domain" description="Alpha-D-phosphohexomutase alpha/beta/alpha" evidence="11">
    <location>
        <begin position="267"/>
        <end position="378"/>
    </location>
</feature>
<gene>
    <name evidence="12" type="ORF">G7070_17395</name>
</gene>
<dbReference type="Pfam" id="PF02880">
    <property type="entry name" value="PGM_PMM_III"/>
    <property type="match status" value="1"/>
</dbReference>
<dbReference type="Gene3D" id="3.40.120.10">
    <property type="entry name" value="Alpha-D-Glucose-1,6-Bisphosphate, subunit A, domain 3"/>
    <property type="match status" value="3"/>
</dbReference>
<dbReference type="InterPro" id="IPR016066">
    <property type="entry name" value="A-D-PHexomutase_CS"/>
</dbReference>
<dbReference type="AlphaFoldDB" id="A0A6G7YAK6"/>
<dbReference type="Proteomes" id="UP000501058">
    <property type="component" value="Chromosome"/>
</dbReference>
<dbReference type="RefSeq" id="WP_166234803.1">
    <property type="nucleotide sequence ID" value="NZ_CP049865.1"/>
</dbReference>
<dbReference type="PANTHER" id="PTHR45745:SF1">
    <property type="entry name" value="PHOSPHOGLUCOMUTASE 2B-RELATED"/>
    <property type="match status" value="1"/>
</dbReference>
<feature type="domain" description="Alpha-D-phosphohexomutase alpha/beta/alpha" evidence="9">
    <location>
        <begin position="3"/>
        <end position="136"/>
    </location>
</feature>
<dbReference type="KEGG" id="prv:G7070_17395"/>
<dbReference type="GO" id="GO:0008973">
    <property type="term" value="F:phosphopentomutase activity"/>
    <property type="evidence" value="ECO:0007669"/>
    <property type="project" value="TreeGrafter"/>
</dbReference>
<name>A0A6G7YAK6_9ACTN</name>